<feature type="transmembrane region" description="Helical" evidence="6">
    <location>
        <begin position="72"/>
        <end position="89"/>
    </location>
</feature>
<dbReference type="PANTHER" id="PTHR23513:SF19">
    <property type="entry name" value="MAJOR FACILITATOR SUPERFAMILY (MFS) PROFILE DOMAIN-CONTAINING PROTEIN"/>
    <property type="match status" value="1"/>
</dbReference>
<dbReference type="Gene3D" id="1.20.1250.20">
    <property type="entry name" value="MFS general substrate transporter like domains"/>
    <property type="match status" value="1"/>
</dbReference>
<dbReference type="EMBL" id="JBHSRI010000025">
    <property type="protein sequence ID" value="MFC6040603.1"/>
    <property type="molecule type" value="Genomic_DNA"/>
</dbReference>
<evidence type="ECO:0000256" key="4">
    <source>
        <dbReference type="ARBA" id="ARBA00022989"/>
    </source>
</evidence>
<feature type="transmembrane region" description="Helical" evidence="6">
    <location>
        <begin position="363"/>
        <end position="383"/>
    </location>
</feature>
<comment type="caution">
    <text evidence="7">The sequence shown here is derived from an EMBL/GenBank/DDBJ whole genome shotgun (WGS) entry which is preliminary data.</text>
</comment>
<dbReference type="SUPFAM" id="SSF103473">
    <property type="entry name" value="MFS general substrate transporter"/>
    <property type="match status" value="1"/>
</dbReference>
<feature type="transmembrane region" description="Helical" evidence="6">
    <location>
        <begin position="278"/>
        <end position="294"/>
    </location>
</feature>
<feature type="transmembrane region" description="Helical" evidence="6">
    <location>
        <begin position="162"/>
        <end position="187"/>
    </location>
</feature>
<feature type="transmembrane region" description="Helical" evidence="6">
    <location>
        <begin position="95"/>
        <end position="114"/>
    </location>
</feature>
<evidence type="ECO:0000256" key="2">
    <source>
        <dbReference type="ARBA" id="ARBA00022475"/>
    </source>
</evidence>
<evidence type="ECO:0000256" key="6">
    <source>
        <dbReference type="SAM" id="Phobius"/>
    </source>
</evidence>
<accession>A0ABW1LA82</accession>
<keyword evidence="4 6" id="KW-1133">Transmembrane helix</keyword>
<keyword evidence="8" id="KW-1185">Reference proteome</keyword>
<evidence type="ECO:0000256" key="3">
    <source>
        <dbReference type="ARBA" id="ARBA00022692"/>
    </source>
</evidence>
<dbReference type="Proteomes" id="UP001596170">
    <property type="component" value="Unassembled WGS sequence"/>
</dbReference>
<dbReference type="InterPro" id="IPR011701">
    <property type="entry name" value="MFS"/>
</dbReference>
<protein>
    <submittedName>
        <fullName evidence="7">MFS transporter</fullName>
    </submittedName>
</protein>
<evidence type="ECO:0000313" key="7">
    <source>
        <dbReference type="EMBL" id="MFC6040603.1"/>
    </source>
</evidence>
<dbReference type="PANTHER" id="PTHR23513">
    <property type="entry name" value="INTEGRAL MEMBRANE EFFLUX PROTEIN-RELATED"/>
    <property type="match status" value="1"/>
</dbReference>
<comment type="subcellular location">
    <subcellularLocation>
        <location evidence="1">Cell membrane</location>
        <topology evidence="1">Multi-pass membrane protein</topology>
    </subcellularLocation>
</comment>
<dbReference type="RefSeq" id="WP_377735124.1">
    <property type="nucleotide sequence ID" value="NZ_JBHSRI010000025.1"/>
</dbReference>
<reference evidence="8" key="1">
    <citation type="journal article" date="2019" name="Int. J. Syst. Evol. Microbiol.">
        <title>The Global Catalogue of Microorganisms (GCM) 10K type strain sequencing project: providing services to taxonomists for standard genome sequencing and annotation.</title>
        <authorList>
            <consortium name="The Broad Institute Genomics Platform"/>
            <consortium name="The Broad Institute Genome Sequencing Center for Infectious Disease"/>
            <person name="Wu L."/>
            <person name="Ma J."/>
        </authorList>
    </citation>
    <scope>NUCLEOTIDE SEQUENCE [LARGE SCALE GENOMIC DNA]</scope>
    <source>
        <strain evidence="8">CCUG 54527</strain>
    </source>
</reference>
<gene>
    <name evidence="7" type="ORF">ACFPYN_14340</name>
</gene>
<feature type="transmembrane region" description="Helical" evidence="6">
    <location>
        <begin position="247"/>
        <end position="266"/>
    </location>
</feature>
<evidence type="ECO:0000256" key="5">
    <source>
        <dbReference type="ARBA" id="ARBA00023136"/>
    </source>
</evidence>
<name>A0ABW1LA82_9BACL</name>
<sequence length="391" mass="43421">MNDRRSFYFLWVSQMMANAGDVLYIVGLIQLVYLSSGSVLTLTLIPLTITFSRLIGSFLTPLLLHRFPLRRILLFSMFGKIVVLSAVFLLKDEAILWILLLVSIIAFLDGWAAPIRQAMLPEFVGKAALPKANSLVAMSDNTVNLASWPIGAFFVTQFNGGLLLLVTIALYIIGWLLTYGINSIVYVRKEIPSLKEQLTGGWRYSFSEKSIRNVLILDMLTAFAGAVWISAILYVYVDEVLGKNEAWWGYINAFYSGGFIIGGYLFTKLLKVSGQQMIVVGCFVTSFLTVWFIYPQVAAIALVISLFLGIVGQLQLIAQLTILQTHTETEQLGHVFSVQSVLVMGAFGIATFLFGWVAETYGITIAFYVSAFITLGTGFFSIMQKKTLDYA</sequence>
<evidence type="ECO:0000256" key="1">
    <source>
        <dbReference type="ARBA" id="ARBA00004651"/>
    </source>
</evidence>
<keyword evidence="5 6" id="KW-0472">Membrane</keyword>
<keyword evidence="3 6" id="KW-0812">Transmembrane</keyword>
<organism evidence="7 8">
    <name type="scientific">Paenisporosarcina macmurdoensis</name>
    <dbReference type="NCBI Taxonomy" id="212659"/>
    <lineage>
        <taxon>Bacteria</taxon>
        <taxon>Bacillati</taxon>
        <taxon>Bacillota</taxon>
        <taxon>Bacilli</taxon>
        <taxon>Bacillales</taxon>
        <taxon>Caryophanaceae</taxon>
        <taxon>Paenisporosarcina</taxon>
    </lineage>
</organism>
<evidence type="ECO:0000313" key="8">
    <source>
        <dbReference type="Proteomes" id="UP001596170"/>
    </source>
</evidence>
<feature type="transmembrane region" description="Helical" evidence="6">
    <location>
        <begin position="214"/>
        <end position="235"/>
    </location>
</feature>
<dbReference type="InterPro" id="IPR036259">
    <property type="entry name" value="MFS_trans_sf"/>
</dbReference>
<proteinExistence type="predicted"/>
<feature type="transmembrane region" description="Helical" evidence="6">
    <location>
        <begin position="335"/>
        <end position="357"/>
    </location>
</feature>
<keyword evidence="2" id="KW-1003">Cell membrane</keyword>
<dbReference type="Pfam" id="PF07690">
    <property type="entry name" value="MFS_1"/>
    <property type="match status" value="1"/>
</dbReference>
<dbReference type="CDD" id="cd06173">
    <property type="entry name" value="MFS_MefA_like"/>
    <property type="match status" value="1"/>
</dbReference>
<feature type="transmembrane region" description="Helical" evidence="6">
    <location>
        <begin position="300"/>
        <end position="323"/>
    </location>
</feature>